<organism evidence="4 5">
    <name type="scientific">Arthrobacter psychrolactophilus</name>
    <dbReference type="NCBI Taxonomy" id="92442"/>
    <lineage>
        <taxon>Bacteria</taxon>
        <taxon>Bacillati</taxon>
        <taxon>Actinomycetota</taxon>
        <taxon>Actinomycetes</taxon>
        <taxon>Micrococcales</taxon>
        <taxon>Micrococcaceae</taxon>
        <taxon>Arthrobacter</taxon>
    </lineage>
</organism>
<dbReference type="InterPro" id="IPR050879">
    <property type="entry name" value="Acyltransferase_3"/>
</dbReference>
<feature type="transmembrane region" description="Helical" evidence="1">
    <location>
        <begin position="285"/>
        <end position="304"/>
    </location>
</feature>
<keyword evidence="4" id="KW-0808">Transferase</keyword>
<dbReference type="OrthoDB" id="3404679at2"/>
<dbReference type="AlphaFoldDB" id="A0A2V5JI37"/>
<feature type="transmembrane region" description="Helical" evidence="1">
    <location>
        <begin position="61"/>
        <end position="80"/>
    </location>
</feature>
<keyword evidence="1" id="KW-0472">Membrane</keyword>
<sequence length="703" mass="77600">MTLVAEEKPSVWYRLSGRSSFQTSLPRRKEQRKFLPEVQGLRAIAVLMVVSYHVWFGRISGGVDVFLLISAFLLTGQFVRKLENGRALELLKYWGHLFKRLLPMIAVTLLGVLLASYLFMPETNWTGILRETWSSLLYYQNWFLASEAVDYYATDHSVASPLQHFWSLSIQGQIFILWPVVFAVAGGVARKFRLRIRPLLIYIFGAIFVVSLAFSIVTTNSQQAFAYFDTRTRLWEFALGSLLALVLPYLDVKRSIRMAMGWVGIVAMLSCGLILQVGQKFPGHMALWPTLAAALIIIAGFTNSSMGVDRFLSWKPLVKLGDSSYALYLMHWPVLVFFLIVSGRENAGLIGGTAIILVSLAAAILATRFIDTPLRRNQWIEKKSRRSLLTIAICIALVATPLGVWQLHIHRQEAAVQAKEQANQAEVLRNYPGALSLHEGFVDEADPDLPLKPALTALNKQWVSLGTACEGAFLPDSSVLQKACGQTKASSNASKTIVILGDSHAEQFSGALIPVAKNNDWQLVSLLLGGCDFGSEESNSGRGADCQEFNKAAMSYVLQLKPDAVFTVATDAIANSSEERLVPGYEDTVKSLVQAGIEVIGLRDNPRFTENKASCVARLGAVGCEFQQSDNLASSNPAEPLNQIKGAHMIDLTDQYCLEGTCKAVAGNILVYLDDNHLTWDYTRTMSSALGERIATATTWKMK</sequence>
<dbReference type="InterPro" id="IPR043968">
    <property type="entry name" value="SGNH"/>
</dbReference>
<dbReference type="GO" id="GO:0009103">
    <property type="term" value="P:lipopolysaccharide biosynthetic process"/>
    <property type="evidence" value="ECO:0007669"/>
    <property type="project" value="TreeGrafter"/>
</dbReference>
<feature type="transmembrane region" description="Helical" evidence="1">
    <location>
        <begin position="325"/>
        <end position="343"/>
    </location>
</feature>
<name>A0A2V5JI37_9MICC</name>
<feature type="transmembrane region" description="Helical" evidence="1">
    <location>
        <begin position="234"/>
        <end position="252"/>
    </location>
</feature>
<dbReference type="Pfam" id="PF19040">
    <property type="entry name" value="SGNH"/>
    <property type="match status" value="1"/>
</dbReference>
<dbReference type="RefSeq" id="WP_110483980.1">
    <property type="nucleotide sequence ID" value="NZ_QJVC01000002.1"/>
</dbReference>
<evidence type="ECO:0000259" key="2">
    <source>
        <dbReference type="Pfam" id="PF01757"/>
    </source>
</evidence>
<keyword evidence="4" id="KW-0012">Acyltransferase</keyword>
<dbReference type="PANTHER" id="PTHR23028:SF53">
    <property type="entry name" value="ACYL_TRANSF_3 DOMAIN-CONTAINING PROTEIN"/>
    <property type="match status" value="1"/>
</dbReference>
<dbReference type="GO" id="GO:0016020">
    <property type="term" value="C:membrane"/>
    <property type="evidence" value="ECO:0007669"/>
    <property type="project" value="TreeGrafter"/>
</dbReference>
<proteinExistence type="predicted"/>
<feature type="transmembrane region" description="Helical" evidence="1">
    <location>
        <begin position="388"/>
        <end position="407"/>
    </location>
</feature>
<feature type="transmembrane region" description="Helical" evidence="1">
    <location>
        <begin position="199"/>
        <end position="219"/>
    </location>
</feature>
<comment type="caution">
    <text evidence="4">The sequence shown here is derived from an EMBL/GenBank/DDBJ whole genome shotgun (WGS) entry which is preliminary data.</text>
</comment>
<evidence type="ECO:0000313" key="5">
    <source>
        <dbReference type="Proteomes" id="UP000247980"/>
    </source>
</evidence>
<dbReference type="GO" id="GO:0016747">
    <property type="term" value="F:acyltransferase activity, transferring groups other than amino-acyl groups"/>
    <property type="evidence" value="ECO:0007669"/>
    <property type="project" value="InterPro"/>
</dbReference>
<accession>A0A2V5JI37</accession>
<protein>
    <submittedName>
        <fullName evidence="4">Acyltransferase</fullName>
    </submittedName>
</protein>
<dbReference type="Proteomes" id="UP000247980">
    <property type="component" value="Unassembled WGS sequence"/>
</dbReference>
<feature type="domain" description="SGNH" evidence="3">
    <location>
        <begin position="489"/>
        <end position="688"/>
    </location>
</feature>
<evidence type="ECO:0000259" key="3">
    <source>
        <dbReference type="Pfam" id="PF19040"/>
    </source>
</evidence>
<gene>
    <name evidence="4" type="ORF">CVS30_03875</name>
</gene>
<feature type="domain" description="Acyltransferase 3" evidence="2">
    <location>
        <begin position="37"/>
        <end position="367"/>
    </location>
</feature>
<feature type="transmembrane region" description="Helical" evidence="1">
    <location>
        <begin position="165"/>
        <end position="187"/>
    </location>
</feature>
<keyword evidence="1" id="KW-1133">Transmembrane helix</keyword>
<feature type="transmembrane region" description="Helical" evidence="1">
    <location>
        <begin position="349"/>
        <end position="367"/>
    </location>
</feature>
<dbReference type="InterPro" id="IPR002656">
    <property type="entry name" value="Acyl_transf_3_dom"/>
</dbReference>
<dbReference type="EMBL" id="QJVC01000002">
    <property type="protein sequence ID" value="PYI39807.1"/>
    <property type="molecule type" value="Genomic_DNA"/>
</dbReference>
<dbReference type="PANTHER" id="PTHR23028">
    <property type="entry name" value="ACETYLTRANSFERASE"/>
    <property type="match status" value="1"/>
</dbReference>
<evidence type="ECO:0000313" key="4">
    <source>
        <dbReference type="EMBL" id="PYI39807.1"/>
    </source>
</evidence>
<keyword evidence="1" id="KW-0812">Transmembrane</keyword>
<feature type="transmembrane region" description="Helical" evidence="1">
    <location>
        <begin position="101"/>
        <end position="120"/>
    </location>
</feature>
<feature type="transmembrane region" description="Helical" evidence="1">
    <location>
        <begin position="259"/>
        <end position="279"/>
    </location>
</feature>
<keyword evidence="5" id="KW-1185">Reference proteome</keyword>
<dbReference type="Pfam" id="PF01757">
    <property type="entry name" value="Acyl_transf_3"/>
    <property type="match status" value="1"/>
</dbReference>
<reference evidence="4 5" key="1">
    <citation type="submission" date="2018-05" db="EMBL/GenBank/DDBJ databases">
        <title>Genetic diversity of glacier-inhabiting Cryobacterium bacteria in China and description of Cryobacterium mengkeensis sp. nov. and Arthrobacter glacialis sp. nov.</title>
        <authorList>
            <person name="Liu Q."/>
            <person name="Xin Y.-H."/>
        </authorList>
    </citation>
    <scope>NUCLEOTIDE SEQUENCE [LARGE SCALE GENOMIC DNA]</scope>
    <source>
        <strain evidence="4 5">B7</strain>
    </source>
</reference>
<evidence type="ECO:0000256" key="1">
    <source>
        <dbReference type="SAM" id="Phobius"/>
    </source>
</evidence>